<keyword evidence="3" id="KW-1185">Reference proteome</keyword>
<proteinExistence type="predicted"/>
<dbReference type="InterPro" id="IPR004360">
    <property type="entry name" value="Glyas_Fos-R_dOase_dom"/>
</dbReference>
<evidence type="ECO:0000259" key="1">
    <source>
        <dbReference type="PROSITE" id="PS51819"/>
    </source>
</evidence>
<sequence>MPLHGLHHYTLRPVDLEETKDWYVELLGLEVGHRPPLPFPGYWLYTGGQPTVHLIGPRETERDLPPRAAGQTGLLDHVAFSCTGLRAMKAKLAERGVEYAERVVPRDGQIQLFLKDPNGVSVELNFPDSEARAA</sequence>
<name>A0ABN1EPH5_9PROT</name>
<reference evidence="2 3" key="1">
    <citation type="journal article" date="2019" name="Int. J. Syst. Evol. Microbiol.">
        <title>The Global Catalogue of Microorganisms (GCM) 10K type strain sequencing project: providing services to taxonomists for standard genome sequencing and annotation.</title>
        <authorList>
            <consortium name="The Broad Institute Genomics Platform"/>
            <consortium name="The Broad Institute Genome Sequencing Center for Infectious Disease"/>
            <person name="Wu L."/>
            <person name="Ma J."/>
        </authorList>
    </citation>
    <scope>NUCLEOTIDE SEQUENCE [LARGE SCALE GENOMIC DNA]</scope>
    <source>
        <strain evidence="2 3">JCM 9933</strain>
    </source>
</reference>
<gene>
    <name evidence="2" type="ORF">GCM10009416_07240</name>
</gene>
<evidence type="ECO:0000313" key="2">
    <source>
        <dbReference type="EMBL" id="GAA0571190.1"/>
    </source>
</evidence>
<dbReference type="PANTHER" id="PTHR46142:SF3">
    <property type="entry name" value="F18B13.24 PROTEIN"/>
    <property type="match status" value="1"/>
</dbReference>
<protein>
    <submittedName>
        <fullName evidence="2">VOC family protein</fullName>
    </submittedName>
</protein>
<feature type="domain" description="VOC" evidence="1">
    <location>
        <begin position="5"/>
        <end position="127"/>
    </location>
</feature>
<comment type="caution">
    <text evidence="2">The sequence shown here is derived from an EMBL/GenBank/DDBJ whole genome shotgun (WGS) entry which is preliminary data.</text>
</comment>
<dbReference type="RefSeq" id="WP_343893786.1">
    <property type="nucleotide sequence ID" value="NZ_BAAAFZ010000008.1"/>
</dbReference>
<dbReference type="Gene3D" id="3.10.180.10">
    <property type="entry name" value="2,3-Dihydroxybiphenyl 1,2-Dioxygenase, domain 1"/>
    <property type="match status" value="1"/>
</dbReference>
<organism evidence="2 3">
    <name type="scientific">Craurococcus roseus</name>
    <dbReference type="NCBI Taxonomy" id="77585"/>
    <lineage>
        <taxon>Bacteria</taxon>
        <taxon>Pseudomonadati</taxon>
        <taxon>Pseudomonadota</taxon>
        <taxon>Alphaproteobacteria</taxon>
        <taxon>Acetobacterales</taxon>
        <taxon>Acetobacteraceae</taxon>
        <taxon>Craurococcus</taxon>
    </lineage>
</organism>
<dbReference type="PANTHER" id="PTHR46142">
    <property type="match status" value="1"/>
</dbReference>
<dbReference type="Pfam" id="PF00903">
    <property type="entry name" value="Glyoxalase"/>
    <property type="match status" value="1"/>
</dbReference>
<dbReference type="EMBL" id="BAAAFZ010000008">
    <property type="protein sequence ID" value="GAA0571190.1"/>
    <property type="molecule type" value="Genomic_DNA"/>
</dbReference>
<accession>A0ABN1EPH5</accession>
<dbReference type="InterPro" id="IPR037523">
    <property type="entry name" value="VOC_core"/>
</dbReference>
<dbReference type="InterPro" id="IPR029068">
    <property type="entry name" value="Glyas_Bleomycin-R_OHBP_Dase"/>
</dbReference>
<evidence type="ECO:0000313" key="3">
    <source>
        <dbReference type="Proteomes" id="UP001501588"/>
    </source>
</evidence>
<dbReference type="Proteomes" id="UP001501588">
    <property type="component" value="Unassembled WGS sequence"/>
</dbReference>
<dbReference type="PROSITE" id="PS51819">
    <property type="entry name" value="VOC"/>
    <property type="match status" value="1"/>
</dbReference>
<dbReference type="SUPFAM" id="SSF54593">
    <property type="entry name" value="Glyoxalase/Bleomycin resistance protein/Dihydroxybiphenyl dioxygenase"/>
    <property type="match status" value="1"/>
</dbReference>